<accession>A0A2N3WJC9</accession>
<dbReference type="RefSeq" id="WP_101437512.1">
    <property type="nucleotide sequence ID" value="NZ_PJMY01000003.1"/>
</dbReference>
<dbReference type="InterPro" id="IPR027417">
    <property type="entry name" value="P-loop_NTPase"/>
</dbReference>
<evidence type="ECO:0000256" key="3">
    <source>
        <dbReference type="ARBA" id="ARBA00023125"/>
    </source>
</evidence>
<dbReference type="SUPFAM" id="SSF48452">
    <property type="entry name" value="TPR-like"/>
    <property type="match status" value="1"/>
</dbReference>
<dbReference type="EMBL" id="PJMY01000003">
    <property type="protein sequence ID" value="PKV93968.1"/>
    <property type="molecule type" value="Genomic_DNA"/>
</dbReference>
<dbReference type="GO" id="GO:0000160">
    <property type="term" value="P:phosphorelay signal transduction system"/>
    <property type="evidence" value="ECO:0007669"/>
    <property type="project" value="InterPro"/>
</dbReference>
<dbReference type="PANTHER" id="PTHR35807">
    <property type="entry name" value="TRANSCRIPTIONAL REGULATOR REDD-RELATED"/>
    <property type="match status" value="1"/>
</dbReference>
<dbReference type="Gene3D" id="1.10.10.10">
    <property type="entry name" value="Winged helix-like DNA-binding domain superfamily/Winged helix DNA-binding domain"/>
    <property type="match status" value="1"/>
</dbReference>
<dbReference type="Gene3D" id="3.40.50.300">
    <property type="entry name" value="P-loop containing nucleotide triphosphate hydrolases"/>
    <property type="match status" value="1"/>
</dbReference>
<gene>
    <name evidence="8" type="ORF">ATK30_4830</name>
</gene>
<proteinExistence type="inferred from homology"/>
<dbReference type="SUPFAM" id="SSF52540">
    <property type="entry name" value="P-loop containing nucleoside triphosphate hydrolases"/>
    <property type="match status" value="1"/>
</dbReference>
<reference evidence="8 9" key="1">
    <citation type="submission" date="2017-12" db="EMBL/GenBank/DDBJ databases">
        <title>Sequencing the genomes of 1000 Actinobacteria strains.</title>
        <authorList>
            <person name="Klenk H.-P."/>
        </authorList>
    </citation>
    <scope>NUCLEOTIDE SEQUENCE [LARGE SCALE GENOMIC DNA]</scope>
    <source>
        <strain evidence="8 9">DSM 45165</strain>
    </source>
</reference>
<organism evidence="8 9">
    <name type="scientific">Amycolatopsis echigonensis</name>
    <dbReference type="NCBI Taxonomy" id="2576905"/>
    <lineage>
        <taxon>Bacteria</taxon>
        <taxon>Bacillati</taxon>
        <taxon>Actinomycetota</taxon>
        <taxon>Actinomycetes</taxon>
        <taxon>Pseudonocardiales</taxon>
        <taxon>Pseudonocardiaceae</taxon>
        <taxon>Amycolatopsis</taxon>
    </lineage>
</organism>
<dbReference type="InterPro" id="IPR036388">
    <property type="entry name" value="WH-like_DNA-bd_sf"/>
</dbReference>
<dbReference type="InterPro" id="IPR011990">
    <property type="entry name" value="TPR-like_helical_dom_sf"/>
</dbReference>
<feature type="DNA-binding region" description="OmpR/PhoB-type" evidence="5">
    <location>
        <begin position="1"/>
        <end position="95"/>
    </location>
</feature>
<evidence type="ECO:0000256" key="2">
    <source>
        <dbReference type="ARBA" id="ARBA00023015"/>
    </source>
</evidence>
<keyword evidence="9" id="KW-1185">Reference proteome</keyword>
<dbReference type="InterPro" id="IPR016032">
    <property type="entry name" value="Sig_transdc_resp-reg_C-effctor"/>
</dbReference>
<dbReference type="Proteomes" id="UP000233750">
    <property type="component" value="Unassembled WGS sequence"/>
</dbReference>
<dbReference type="Gene3D" id="1.25.40.10">
    <property type="entry name" value="Tetratricopeptide repeat domain"/>
    <property type="match status" value="1"/>
</dbReference>
<dbReference type="SMART" id="SM01043">
    <property type="entry name" value="BTAD"/>
    <property type="match status" value="1"/>
</dbReference>
<dbReference type="InterPro" id="IPR005158">
    <property type="entry name" value="BTAD"/>
</dbReference>
<sequence>MLFNILGPFEVRNAGGELRLTAPKLRQVLALLVARNNQPVQISELIDELWGDTPPISAQPTLQTYIYKLRKILLAQIGLPEVSLDTSYSGYLLSLEEDAVDFRRFERLLNEGRALLPGEPERAARVLADALALWRGPALADVPVGGILAPYVARLEELRLAALDLRVDADLRLGKHKVLVSELRGLTKEYPLQENIYAQLMLALYRSGRSSEALQTYQQLRTILVEQLGTEPTSRVQELHQAMLSCDPSLDLSLAPSDASEHTKTGWPAPAQLPPSTPDLVHRQRQFSRLRECTMTDLDTRSLAAVAAVTGPPGTGKTALTVNFALAVRDEFPDGQLIATLNEGGCPADPNDVLDQFLRAANVPGPIPGGLDERAKLFRSWGAPRQVLVVLDDADSFAQIRPLVLSGPRTITLVTSRNRLAGLPASRTIELGPLNTEQGVLMLEGILGRIEAPDERRAACHLVELCGGVPLALRSAAHRLMATHGRSLAWFTQRLRDPGRRLELLCCEDIDPRQLYDRAYRSLNTAELTVLRVLTLLPDKEFDSSEVTKLLRHDWRVVDKILGRLADLHLLTVLRHSGEVRYSFNELALAYARERLQQDLSLDLRQEQRTPFPAGLVDLQMRA</sequence>
<dbReference type="PANTHER" id="PTHR35807:SF1">
    <property type="entry name" value="TRANSCRIPTIONAL REGULATOR REDD"/>
    <property type="match status" value="1"/>
</dbReference>
<dbReference type="Pfam" id="PF03704">
    <property type="entry name" value="BTAD"/>
    <property type="match status" value="1"/>
</dbReference>
<evidence type="ECO:0000256" key="4">
    <source>
        <dbReference type="ARBA" id="ARBA00023163"/>
    </source>
</evidence>
<evidence type="ECO:0000256" key="5">
    <source>
        <dbReference type="PROSITE-ProRule" id="PRU01091"/>
    </source>
</evidence>
<dbReference type="AlphaFoldDB" id="A0A2N3WJC9"/>
<name>A0A2N3WJC9_9PSEU</name>
<keyword evidence="2" id="KW-0805">Transcription regulation</keyword>
<feature type="region of interest" description="Disordered" evidence="6">
    <location>
        <begin position="254"/>
        <end position="279"/>
    </location>
</feature>
<keyword evidence="4" id="KW-0804">Transcription</keyword>
<dbReference type="GO" id="GO:0003677">
    <property type="term" value="F:DNA binding"/>
    <property type="evidence" value="ECO:0007669"/>
    <property type="project" value="UniProtKB-UniRule"/>
</dbReference>
<dbReference type="FunFam" id="1.25.40.10:FF:000222">
    <property type="entry name" value="SARP family transcriptional regulator"/>
    <property type="match status" value="1"/>
</dbReference>
<dbReference type="PROSITE" id="PS51755">
    <property type="entry name" value="OMPR_PHOB"/>
    <property type="match status" value="1"/>
</dbReference>
<dbReference type="CDD" id="cd15831">
    <property type="entry name" value="BTAD"/>
    <property type="match status" value="1"/>
</dbReference>
<dbReference type="PRINTS" id="PR00364">
    <property type="entry name" value="DISEASERSIST"/>
</dbReference>
<evidence type="ECO:0000256" key="1">
    <source>
        <dbReference type="ARBA" id="ARBA00005820"/>
    </source>
</evidence>
<evidence type="ECO:0000256" key="6">
    <source>
        <dbReference type="SAM" id="MobiDB-lite"/>
    </source>
</evidence>
<keyword evidence="3 5" id="KW-0238">DNA-binding</keyword>
<evidence type="ECO:0000259" key="7">
    <source>
        <dbReference type="PROSITE" id="PS51755"/>
    </source>
</evidence>
<dbReference type="InterPro" id="IPR001867">
    <property type="entry name" value="OmpR/PhoB-type_DNA-bd"/>
</dbReference>
<dbReference type="GO" id="GO:0006355">
    <property type="term" value="P:regulation of DNA-templated transcription"/>
    <property type="evidence" value="ECO:0007669"/>
    <property type="project" value="InterPro"/>
</dbReference>
<dbReference type="InterPro" id="IPR051677">
    <property type="entry name" value="AfsR-DnrI-RedD_regulator"/>
</dbReference>
<protein>
    <submittedName>
        <fullName evidence="8">DNA-binding SARP family transcriptional activator</fullName>
    </submittedName>
</protein>
<dbReference type="SUPFAM" id="SSF46894">
    <property type="entry name" value="C-terminal effector domain of the bipartite response regulators"/>
    <property type="match status" value="1"/>
</dbReference>
<dbReference type="Pfam" id="PF00486">
    <property type="entry name" value="Trans_reg_C"/>
    <property type="match status" value="1"/>
</dbReference>
<feature type="domain" description="OmpR/PhoB-type" evidence="7">
    <location>
        <begin position="1"/>
        <end position="95"/>
    </location>
</feature>
<comment type="caution">
    <text evidence="8">The sequence shown here is derived from an EMBL/GenBank/DDBJ whole genome shotgun (WGS) entry which is preliminary data.</text>
</comment>
<evidence type="ECO:0000313" key="8">
    <source>
        <dbReference type="EMBL" id="PKV93968.1"/>
    </source>
</evidence>
<comment type="similarity">
    <text evidence="1">Belongs to the AfsR/DnrI/RedD regulatory family.</text>
</comment>
<evidence type="ECO:0000313" key="9">
    <source>
        <dbReference type="Proteomes" id="UP000233750"/>
    </source>
</evidence>
<dbReference type="SMART" id="SM00862">
    <property type="entry name" value="Trans_reg_C"/>
    <property type="match status" value="1"/>
</dbReference>